<sequence length="62" mass="6801">VAALQRENQLMVTAWYDLSSRLQNNGVSLNRRRQEPKSWIGKQRALVGPSSGGNSSSVSRAS</sequence>
<proteinExistence type="predicted"/>
<dbReference type="Proteomes" id="UP000504637">
    <property type="component" value="Unplaced"/>
</dbReference>
<evidence type="ECO:0000313" key="3">
    <source>
        <dbReference type="RefSeq" id="XP_033464364.1"/>
    </source>
</evidence>
<feature type="compositionally biased region" description="Low complexity" evidence="1">
    <location>
        <begin position="48"/>
        <end position="62"/>
    </location>
</feature>
<feature type="region of interest" description="Disordered" evidence="1">
    <location>
        <begin position="26"/>
        <end position="62"/>
    </location>
</feature>
<dbReference type="AlphaFoldDB" id="A0A6J3MHH0"/>
<feature type="non-terminal residue" evidence="3">
    <location>
        <position position="1"/>
    </location>
</feature>
<dbReference type="OrthoDB" id="2129491at2759"/>
<reference evidence="3" key="2">
    <citation type="submission" date="2020-04" db="EMBL/GenBank/DDBJ databases">
        <authorList>
            <consortium name="NCBI Genome Project"/>
        </authorList>
    </citation>
    <scope>NUCLEOTIDE SEQUENCE</scope>
    <source>
        <strain evidence="3">CBS 342.82</strain>
    </source>
</reference>
<name>A0A6J3MHH0_9PEZI</name>
<evidence type="ECO:0000256" key="1">
    <source>
        <dbReference type="SAM" id="MobiDB-lite"/>
    </source>
</evidence>
<accession>A0A6J3MHH0</accession>
<organism evidence="3">
    <name type="scientific">Dissoconium aciculare CBS 342.82</name>
    <dbReference type="NCBI Taxonomy" id="1314786"/>
    <lineage>
        <taxon>Eukaryota</taxon>
        <taxon>Fungi</taxon>
        <taxon>Dikarya</taxon>
        <taxon>Ascomycota</taxon>
        <taxon>Pezizomycotina</taxon>
        <taxon>Dothideomycetes</taxon>
        <taxon>Dothideomycetidae</taxon>
        <taxon>Mycosphaerellales</taxon>
        <taxon>Dissoconiaceae</taxon>
        <taxon>Dissoconium</taxon>
    </lineage>
</organism>
<reference evidence="3" key="3">
    <citation type="submission" date="2025-08" db="UniProtKB">
        <authorList>
            <consortium name="RefSeq"/>
        </authorList>
    </citation>
    <scope>IDENTIFICATION</scope>
    <source>
        <strain evidence="3">CBS 342.82</strain>
    </source>
</reference>
<reference evidence="3" key="1">
    <citation type="submission" date="2020-01" db="EMBL/GenBank/DDBJ databases">
        <authorList>
            <consortium name="DOE Joint Genome Institute"/>
            <person name="Haridas S."/>
            <person name="Albert R."/>
            <person name="Binder M."/>
            <person name="Bloem J."/>
            <person name="Labutti K."/>
            <person name="Salamov A."/>
            <person name="Andreopoulos B."/>
            <person name="Baker S.E."/>
            <person name="Barry K."/>
            <person name="Bills G."/>
            <person name="Bluhm B.H."/>
            <person name="Cannon C."/>
            <person name="Castanera R."/>
            <person name="Culley D.E."/>
            <person name="Daum C."/>
            <person name="Ezra D."/>
            <person name="Gonzalez J.B."/>
            <person name="Henrissat B."/>
            <person name="Kuo A."/>
            <person name="Liang C."/>
            <person name="Lipzen A."/>
            <person name="Lutzoni F."/>
            <person name="Magnuson J."/>
            <person name="Mondo S."/>
            <person name="Nolan M."/>
            <person name="Ohm R."/>
            <person name="Pangilinan J."/>
            <person name="Park H.-J."/>
            <person name="Ramirez L."/>
            <person name="Alfaro M."/>
            <person name="Sun H."/>
            <person name="Tritt A."/>
            <person name="Yoshinaga Y."/>
            <person name="Zwiers L.-H."/>
            <person name="Turgeon B.G."/>
            <person name="Goodwin S.B."/>
            <person name="Spatafora J.W."/>
            <person name="Crous P.W."/>
            <person name="Grigoriev I.V."/>
        </authorList>
    </citation>
    <scope>NUCLEOTIDE SEQUENCE</scope>
    <source>
        <strain evidence="3">CBS 342.82</strain>
    </source>
</reference>
<gene>
    <name evidence="3" type="ORF">K489DRAFT_310131</name>
</gene>
<dbReference type="GeneID" id="54358482"/>
<evidence type="ECO:0000313" key="2">
    <source>
        <dbReference type="Proteomes" id="UP000504637"/>
    </source>
</evidence>
<keyword evidence="2" id="KW-1185">Reference proteome</keyword>
<dbReference type="RefSeq" id="XP_033464364.1">
    <property type="nucleotide sequence ID" value="XM_033600682.1"/>
</dbReference>
<protein>
    <submittedName>
        <fullName evidence="3">Uncharacterized protein</fullName>
    </submittedName>
</protein>